<dbReference type="PROSITE" id="PS50127">
    <property type="entry name" value="UBC_2"/>
    <property type="match status" value="1"/>
</dbReference>
<dbReference type="InterPro" id="IPR009060">
    <property type="entry name" value="UBA-like_sf"/>
</dbReference>
<dbReference type="PANTHER" id="PTHR24067">
    <property type="entry name" value="UBIQUITIN-CONJUGATING ENZYME E2"/>
    <property type="match status" value="1"/>
</dbReference>
<dbReference type="Pfam" id="PF00179">
    <property type="entry name" value="UQ_con"/>
    <property type="match status" value="1"/>
</dbReference>
<name>A0A8H5XAY2_9HYPO</name>
<reference evidence="3 4" key="1">
    <citation type="submission" date="2020-05" db="EMBL/GenBank/DDBJ databases">
        <title>Identification and distribution of gene clusters putatively required for synthesis of sphingolipid metabolism inhibitors in phylogenetically diverse species of the filamentous fungus Fusarium.</title>
        <authorList>
            <person name="Kim H.-S."/>
            <person name="Busman M."/>
            <person name="Brown D.W."/>
            <person name="Divon H."/>
            <person name="Uhlig S."/>
            <person name="Proctor R.H."/>
        </authorList>
    </citation>
    <scope>NUCLEOTIDE SEQUENCE [LARGE SCALE GENOMIC DNA]</scope>
    <source>
        <strain evidence="3 4">NRRL 25311</strain>
    </source>
</reference>
<dbReference type="InterPro" id="IPR016135">
    <property type="entry name" value="UBQ-conjugating_enzyme/RWD"/>
</dbReference>
<evidence type="ECO:0000259" key="2">
    <source>
        <dbReference type="PROSITE" id="PS50127"/>
    </source>
</evidence>
<dbReference type="EMBL" id="JAAOAK010000127">
    <property type="protein sequence ID" value="KAF5687874.1"/>
    <property type="molecule type" value="Genomic_DNA"/>
</dbReference>
<evidence type="ECO:0000256" key="1">
    <source>
        <dbReference type="ARBA" id="ARBA00022786"/>
    </source>
</evidence>
<comment type="caution">
    <text evidence="3">The sequence shown here is derived from an EMBL/GenBank/DDBJ whole genome shotgun (WGS) entry which is preliminary data.</text>
</comment>
<dbReference type="Proteomes" id="UP000562682">
    <property type="component" value="Unassembled WGS sequence"/>
</dbReference>
<sequence length="214" mass="23931">MSRDRRVFKEISDCQNTGYHVQPSEPGNAARLRASLPITPDTPYFGGTYTIVVLIPDGYPFTKPSIKFNQKMYHPNVDRETGEVAPGALGSWAPTHTIRTTLDTIVQLLQDPNPSFPVNEEANTLFLRNNAVFKERAQEWAVKYAGAPAAEIDSNASYDGYNRNLIQLYIDAGYDRDAVVEAFNFFGIDRNNGEDYILEEAYQGDILARLSGVE</sequence>
<protein>
    <submittedName>
        <fullName evidence="3">Ubiquitin-conjugating enzyme E2-24</fullName>
    </submittedName>
</protein>
<dbReference type="AlphaFoldDB" id="A0A8H5XAY2"/>
<dbReference type="SUPFAM" id="SSF54495">
    <property type="entry name" value="UBC-like"/>
    <property type="match status" value="1"/>
</dbReference>
<evidence type="ECO:0000313" key="3">
    <source>
        <dbReference type="EMBL" id="KAF5687874.1"/>
    </source>
</evidence>
<dbReference type="Gene3D" id="3.10.110.10">
    <property type="entry name" value="Ubiquitin Conjugating Enzyme"/>
    <property type="match status" value="1"/>
</dbReference>
<keyword evidence="4" id="KW-1185">Reference proteome</keyword>
<organism evidence="3 4">
    <name type="scientific">Fusarium denticulatum</name>
    <dbReference type="NCBI Taxonomy" id="48507"/>
    <lineage>
        <taxon>Eukaryota</taxon>
        <taxon>Fungi</taxon>
        <taxon>Dikarya</taxon>
        <taxon>Ascomycota</taxon>
        <taxon>Pezizomycotina</taxon>
        <taxon>Sordariomycetes</taxon>
        <taxon>Hypocreomycetidae</taxon>
        <taxon>Hypocreales</taxon>
        <taxon>Nectriaceae</taxon>
        <taxon>Fusarium</taxon>
        <taxon>Fusarium fujikuroi species complex</taxon>
    </lineage>
</organism>
<dbReference type="InterPro" id="IPR000608">
    <property type="entry name" value="UBC"/>
</dbReference>
<dbReference type="InterPro" id="IPR050113">
    <property type="entry name" value="Ub_conjugating_enzyme"/>
</dbReference>
<proteinExistence type="predicted"/>
<keyword evidence="1" id="KW-0833">Ubl conjugation pathway</keyword>
<evidence type="ECO:0000313" key="4">
    <source>
        <dbReference type="Proteomes" id="UP000562682"/>
    </source>
</evidence>
<dbReference type="SUPFAM" id="SSF46934">
    <property type="entry name" value="UBA-like"/>
    <property type="match status" value="1"/>
</dbReference>
<feature type="domain" description="UBC core" evidence="2">
    <location>
        <begin position="2"/>
        <end position="146"/>
    </location>
</feature>
<accession>A0A8H5XAY2</accession>
<dbReference type="SMART" id="SM00212">
    <property type="entry name" value="UBCc"/>
    <property type="match status" value="1"/>
</dbReference>
<gene>
    <name evidence="3" type="ORF">FDENT_5164</name>
</gene>